<accession>B0RSU9</accession>
<organism evidence="2 3">
    <name type="scientific">Xanthomonas campestris pv. campestris (strain B100)</name>
    <dbReference type="NCBI Taxonomy" id="509169"/>
    <lineage>
        <taxon>Bacteria</taxon>
        <taxon>Pseudomonadati</taxon>
        <taxon>Pseudomonadota</taxon>
        <taxon>Gammaproteobacteria</taxon>
        <taxon>Lysobacterales</taxon>
        <taxon>Lysobacteraceae</taxon>
        <taxon>Xanthomonas</taxon>
    </lineage>
</organism>
<dbReference type="EMBL" id="AM920689">
    <property type="protein sequence ID" value="CAP51535.1"/>
    <property type="molecule type" value="Genomic_DNA"/>
</dbReference>
<dbReference type="HOGENOM" id="CLU_623959_0_0_6"/>
<proteinExistence type="predicted"/>
<feature type="coiled-coil region" evidence="1">
    <location>
        <begin position="300"/>
        <end position="341"/>
    </location>
</feature>
<evidence type="ECO:0000313" key="3">
    <source>
        <dbReference type="Proteomes" id="UP000001188"/>
    </source>
</evidence>
<dbReference type="AlphaFoldDB" id="B0RSU9"/>
<keyword evidence="1" id="KW-0175">Coiled coil</keyword>
<dbReference type="Proteomes" id="UP000001188">
    <property type="component" value="Chromosome"/>
</dbReference>
<gene>
    <name evidence="2" type="ORF">XCCB100_2182</name>
</gene>
<name>B0RSU9_XANCB</name>
<protein>
    <submittedName>
        <fullName evidence="2">Uncharacterized protein</fullName>
    </submittedName>
</protein>
<evidence type="ECO:0000313" key="2">
    <source>
        <dbReference type="EMBL" id="CAP51535.1"/>
    </source>
</evidence>
<sequence>MRQLAAYSFTSPASDVASAQKRHAEAIGIIEEWLVKKGAEAPLETEGFFRSKTQMDNTGVYTITKHDHDGDELVAYSLDEKSSSGLDFSTNIFALCSGGSSTIFCALSASSSEEAILNAYTDARCPSVIRDLLASKDDWKYAGIDVSRDATAIDSEADISAFVDHIRDPQLRKVPLVLVSEYKGEEAWPGISEKLARDLIGAAEVVRITDAGSKLLNSKVGKRHSCYLGAIRLYWPATGEQEMPKSFVWTEEALLPQDEDEDALYAKRFQNKLRNLILSATAVSIAPPKRIKELTQLTASKELHDVRKSSEERIEQLQASIDDLKQKLEEAEYRNRILSYQLQQSAMLAEIGQGNEGASNDEDNDAPAKGEVRFYKKIANAGKADKMVQTKDCSHTSWQSSNGADKAKKGLARVIGSEDWKSVLHCGTCTGGGVWRVEW</sequence>
<dbReference type="KEGG" id="xca:xcc-b100_2182"/>
<reference evidence="2 3" key="1">
    <citation type="journal article" date="2008" name="J. Biotechnol.">
        <title>The genome of Xanthomonas campestris pv. campestris B100 and its use for the reconstruction of metabolic pathways involved in xanthan biosynthesis.</title>
        <authorList>
            <person name="Vorholter F.J."/>
            <person name="Schneiker S."/>
            <person name="Goesmann A."/>
            <person name="Krause L."/>
            <person name="Bekel T."/>
            <person name="Kaiser O."/>
            <person name="Linke B."/>
            <person name="Patschkowski T."/>
            <person name="Ruckert C."/>
            <person name="Schmid J."/>
            <person name="Sidhu V.K."/>
            <person name="Sieber V."/>
            <person name="Tauch A."/>
            <person name="Watt S.A."/>
            <person name="Weisshaar B."/>
            <person name="Becker A."/>
            <person name="Niehaus K."/>
            <person name="Puhler A."/>
        </authorList>
    </citation>
    <scope>NUCLEOTIDE SEQUENCE [LARGE SCALE GENOMIC DNA]</scope>
    <source>
        <strain evidence="2 3">B100</strain>
    </source>
</reference>
<evidence type="ECO:0000256" key="1">
    <source>
        <dbReference type="SAM" id="Coils"/>
    </source>
</evidence>